<dbReference type="GO" id="GO:0016984">
    <property type="term" value="F:ribulose-bisphosphate carboxylase activity"/>
    <property type="evidence" value="ECO:0007669"/>
    <property type="project" value="InterPro"/>
</dbReference>
<feature type="domain" description="Ribulose bisphosphate carboxylase large subunit C-terminal" evidence="5">
    <location>
        <begin position="144"/>
        <end position="422"/>
    </location>
</feature>
<comment type="cofactor">
    <cofactor evidence="1">
        <name>Mg(2+)</name>
        <dbReference type="ChEBI" id="CHEBI:18420"/>
    </cofactor>
</comment>
<keyword evidence="2" id="KW-0479">Metal-binding</keyword>
<dbReference type="InterPro" id="IPR036422">
    <property type="entry name" value="RuBisCO_lsu_N_sf"/>
</dbReference>
<dbReference type="SFLD" id="SFLDS00014">
    <property type="entry name" value="RuBisCO"/>
    <property type="match status" value="1"/>
</dbReference>
<dbReference type="PANTHER" id="PTHR42704">
    <property type="entry name" value="RIBULOSE BISPHOSPHATE CARBOXYLASE"/>
    <property type="match status" value="1"/>
</dbReference>
<feature type="domain" description="Ribulose bisphosphate carboxylase large subunit ferrodoxin-like N-terminal" evidence="6">
    <location>
        <begin position="15"/>
        <end position="133"/>
    </location>
</feature>
<dbReference type="PROSITE" id="PS00157">
    <property type="entry name" value="RUBISCO_LARGE"/>
    <property type="match status" value="1"/>
</dbReference>
<dbReference type="InterPro" id="IPR033966">
    <property type="entry name" value="RuBisCO"/>
</dbReference>
<keyword evidence="8" id="KW-1185">Reference proteome</keyword>
<name>A0A1M5BMG0_9CLOT</name>
<comment type="similarity">
    <text evidence="4">Belongs to the RuBisCO large chain family.</text>
</comment>
<evidence type="ECO:0000256" key="1">
    <source>
        <dbReference type="ARBA" id="ARBA00001946"/>
    </source>
</evidence>
<keyword evidence="3" id="KW-0460">Magnesium</keyword>
<evidence type="ECO:0000313" key="8">
    <source>
        <dbReference type="Proteomes" id="UP000184245"/>
    </source>
</evidence>
<dbReference type="SUPFAM" id="SSF51649">
    <property type="entry name" value="RuBisCo, C-terminal domain"/>
    <property type="match status" value="1"/>
</dbReference>
<evidence type="ECO:0000259" key="6">
    <source>
        <dbReference type="Pfam" id="PF02788"/>
    </source>
</evidence>
<dbReference type="STRING" id="1122155.SAMN02745158_03728"/>
<dbReference type="InterPro" id="IPR000685">
    <property type="entry name" value="RuBisCO_lsu_C"/>
</dbReference>
<sequence length="427" mass="47058">MRAEHIYSLYEDIREKDYVIASYYMELFPREDPYEKAKKFAVGQTIGTWVPVPGITEKMREKYMGKVIQIYDIPPADLSVQMEKEETWPYIIQIAYPIEHFQKQFPLLLTTLLGNDASTSAQAKLVDLQLPKKLLQEFSGPRFGIQGLRSLCAVESRPMLLNMIKPCTGFTPDVGAKIFYETALGGVDFIKDDELLGNPYYCPLEERIRAYEKASEAAYERSGKKTIYIPNITDNAGRLLDNGRRAASAGARMVMVNFAAVGYSMLQALTEALEIPVFGHYAGSGPLYEGRDTGISSPLAVGKLPRLLGADGVMINTPYGGYPLKRQKYLRTHHELSLPLGHIKPALTTVGGGVNPGFAGKLVKDLGRDIMLAPGGAVQGHPMGAAAGVRAMLQAIEAQEKGISIDEAAKEHEELKKAVELWGYLPV</sequence>
<dbReference type="Pfam" id="PF00016">
    <property type="entry name" value="RuBisCO_large"/>
    <property type="match status" value="1"/>
</dbReference>
<reference evidence="7 8" key="1">
    <citation type="submission" date="2016-11" db="EMBL/GenBank/DDBJ databases">
        <authorList>
            <person name="Jaros S."/>
            <person name="Januszkiewicz K."/>
            <person name="Wedrychowicz H."/>
        </authorList>
    </citation>
    <scope>NUCLEOTIDE SEQUENCE [LARGE SCALE GENOMIC DNA]</scope>
    <source>
        <strain evidence="7 8">DSM 17459</strain>
    </source>
</reference>
<evidence type="ECO:0000256" key="3">
    <source>
        <dbReference type="ARBA" id="ARBA00022842"/>
    </source>
</evidence>
<dbReference type="OrthoDB" id="9770811at2"/>
<evidence type="ECO:0000259" key="5">
    <source>
        <dbReference type="Pfam" id="PF00016"/>
    </source>
</evidence>
<dbReference type="RefSeq" id="WP_072854283.1">
    <property type="nucleotide sequence ID" value="NZ_FQVI01000028.1"/>
</dbReference>
<evidence type="ECO:0000256" key="4">
    <source>
        <dbReference type="RuleBase" id="RU003834"/>
    </source>
</evidence>
<evidence type="ECO:0000256" key="2">
    <source>
        <dbReference type="ARBA" id="ARBA00022723"/>
    </source>
</evidence>
<dbReference type="GO" id="GO:0000287">
    <property type="term" value="F:magnesium ion binding"/>
    <property type="evidence" value="ECO:0007669"/>
    <property type="project" value="InterPro"/>
</dbReference>
<dbReference type="InterPro" id="IPR020878">
    <property type="entry name" value="RuBisCo_large_chain_AS"/>
</dbReference>
<dbReference type="EMBL" id="FQVI01000028">
    <property type="protein sequence ID" value="SHF43699.1"/>
    <property type="molecule type" value="Genomic_DNA"/>
</dbReference>
<evidence type="ECO:0000313" key="7">
    <source>
        <dbReference type="EMBL" id="SHF43699.1"/>
    </source>
</evidence>
<dbReference type="AlphaFoldDB" id="A0A1M5BMG0"/>
<dbReference type="InterPro" id="IPR036376">
    <property type="entry name" value="RuBisCO_lsu_C_sf"/>
</dbReference>
<dbReference type="CDD" id="cd08205">
    <property type="entry name" value="RuBisCO_IV_RLP"/>
    <property type="match status" value="1"/>
</dbReference>
<protein>
    <submittedName>
        <fullName evidence="7">2,3-diketo-5-methylthiopentyl-1-phosphate enolase</fullName>
    </submittedName>
</protein>
<dbReference type="Pfam" id="PF02788">
    <property type="entry name" value="RuBisCO_large_N"/>
    <property type="match status" value="1"/>
</dbReference>
<dbReference type="SFLD" id="SFLDG00301">
    <property type="entry name" value="RuBisCO-like_proteins"/>
    <property type="match status" value="1"/>
</dbReference>
<dbReference type="Gene3D" id="3.30.70.150">
    <property type="entry name" value="RuBisCO large subunit, N-terminal domain"/>
    <property type="match status" value="1"/>
</dbReference>
<gene>
    <name evidence="7" type="ORF">SAMN02745158_03728</name>
</gene>
<organism evidence="7 8">
    <name type="scientific">Lactonifactor longoviformis DSM 17459</name>
    <dbReference type="NCBI Taxonomy" id="1122155"/>
    <lineage>
        <taxon>Bacteria</taxon>
        <taxon>Bacillati</taxon>
        <taxon>Bacillota</taxon>
        <taxon>Clostridia</taxon>
        <taxon>Eubacteriales</taxon>
        <taxon>Clostridiaceae</taxon>
        <taxon>Lactonifactor</taxon>
    </lineage>
</organism>
<dbReference type="InterPro" id="IPR017443">
    <property type="entry name" value="RuBisCO_lsu_fd_N"/>
</dbReference>
<dbReference type="PANTHER" id="PTHR42704:SF17">
    <property type="entry name" value="RIBULOSE BISPHOSPHATE CARBOXYLASE LARGE CHAIN"/>
    <property type="match status" value="1"/>
</dbReference>
<proteinExistence type="inferred from homology"/>
<dbReference type="GO" id="GO:0015977">
    <property type="term" value="P:carbon fixation"/>
    <property type="evidence" value="ECO:0007669"/>
    <property type="project" value="InterPro"/>
</dbReference>
<dbReference type="Gene3D" id="3.20.20.110">
    <property type="entry name" value="Ribulose bisphosphate carboxylase, large subunit, C-terminal domain"/>
    <property type="match status" value="1"/>
</dbReference>
<dbReference type="SUPFAM" id="SSF54966">
    <property type="entry name" value="RuBisCO, large subunit, small (N-terminal) domain"/>
    <property type="match status" value="1"/>
</dbReference>
<dbReference type="Proteomes" id="UP000184245">
    <property type="component" value="Unassembled WGS sequence"/>
</dbReference>
<accession>A0A1M5BMG0</accession>